<evidence type="ECO:0000256" key="1">
    <source>
        <dbReference type="ARBA" id="ARBA00022714"/>
    </source>
</evidence>
<keyword evidence="8" id="KW-1185">Reference proteome</keyword>
<dbReference type="InterPro" id="IPR006076">
    <property type="entry name" value="FAD-dep_OxRdtase"/>
</dbReference>
<evidence type="ECO:0000256" key="3">
    <source>
        <dbReference type="ARBA" id="ARBA00023004"/>
    </source>
</evidence>
<keyword evidence="2" id="KW-0479">Metal-binding</keyword>
<evidence type="ECO:0000313" key="8">
    <source>
        <dbReference type="Proteomes" id="UP001560573"/>
    </source>
</evidence>
<dbReference type="PROSITE" id="PS51296">
    <property type="entry name" value="RIESKE"/>
    <property type="match status" value="1"/>
</dbReference>
<dbReference type="SUPFAM" id="SSF51905">
    <property type="entry name" value="FAD/NAD(P)-binding domain"/>
    <property type="match status" value="1"/>
</dbReference>
<dbReference type="PANTHER" id="PTHR13847:SF281">
    <property type="entry name" value="FAD DEPENDENT OXIDOREDUCTASE DOMAIN-CONTAINING PROTEIN"/>
    <property type="match status" value="1"/>
</dbReference>
<comment type="caution">
    <text evidence="7">The sequence shown here is derived from an EMBL/GenBank/DDBJ whole genome shotgun (WGS) entry which is preliminary data.</text>
</comment>
<evidence type="ECO:0000259" key="6">
    <source>
        <dbReference type="PROSITE" id="PS51296"/>
    </source>
</evidence>
<name>A0ABV3ZCJ9_9BACT</name>
<dbReference type="Pfam" id="PF01266">
    <property type="entry name" value="DAO"/>
    <property type="match status" value="1"/>
</dbReference>
<sequence length="513" mass="56972">MIRRDSYTTSIWQANVDPYVSTSSPGKNELYDVIVIGGGITGITTGLLLQEAGKKCLLLEAENICFGTTGGTTAHINTLLDTPYSAIQKNFNKSIAKQVADAARDAVNLIKNNIDKYKIDCDFNNAAAYLFAKNDNEAKELQTIYEACEQVELNVSYVDEMPIRVAFAQAIRVEGQAKFNPLKYVYALAAAFEKAGGCIMQHCRVTSLKPDSPLEVETSCGIFHGGSVIYATHIPPGVNLLHLRCTPYRTYAMAVKLEDDTYPEDLTYDMENPYHYYRTQEINGEKYLIAGGKDHKTGQEENTEYRFTMLEATLRENFKVKDIPYKWSSQYFEPTDGLPYIGHLPGHPENIFVATGLGGNGMTYSHVAAITLKSILTNDHHPDIELFNPNRVKPVAGFANFLSHNIDAVKNFVGRLFPGEKLHELAGLAPGEGEVVNYDHEKIALYKDEDGMLHAVSPVCKHLKCEVKWNSAERSWDCPCHGARYDYDGNVLTGPADHSLEVISLDTSAENKS</sequence>
<evidence type="ECO:0000256" key="2">
    <source>
        <dbReference type="ARBA" id="ARBA00022723"/>
    </source>
</evidence>
<dbReference type="Pfam" id="PF00355">
    <property type="entry name" value="Rieske"/>
    <property type="match status" value="1"/>
</dbReference>
<dbReference type="Gene3D" id="3.30.9.10">
    <property type="entry name" value="D-Amino Acid Oxidase, subunit A, domain 2"/>
    <property type="match status" value="1"/>
</dbReference>
<dbReference type="SUPFAM" id="SSF50022">
    <property type="entry name" value="ISP domain"/>
    <property type="match status" value="1"/>
</dbReference>
<dbReference type="InterPro" id="IPR036188">
    <property type="entry name" value="FAD/NAD-bd_sf"/>
</dbReference>
<dbReference type="Proteomes" id="UP001560573">
    <property type="component" value="Unassembled WGS sequence"/>
</dbReference>
<evidence type="ECO:0000313" key="7">
    <source>
        <dbReference type="EMBL" id="MEX6686806.1"/>
    </source>
</evidence>
<dbReference type="Gene3D" id="3.50.50.60">
    <property type="entry name" value="FAD/NAD(P)-binding domain"/>
    <property type="match status" value="1"/>
</dbReference>
<accession>A0ABV3ZCJ9</accession>
<reference evidence="7 8" key="1">
    <citation type="submission" date="2023-07" db="EMBL/GenBank/DDBJ databases">
        <authorList>
            <person name="Lian W.-H."/>
        </authorList>
    </citation>
    <scope>NUCLEOTIDE SEQUENCE [LARGE SCALE GENOMIC DNA]</scope>
    <source>
        <strain evidence="7 8">SYSU DXS3180</strain>
    </source>
</reference>
<dbReference type="InterPro" id="IPR038010">
    <property type="entry name" value="YhfW_C"/>
</dbReference>
<keyword evidence="4" id="KW-0411">Iron-sulfur</keyword>
<dbReference type="EMBL" id="JAULBC010000001">
    <property type="protein sequence ID" value="MEX6686806.1"/>
    <property type="molecule type" value="Genomic_DNA"/>
</dbReference>
<protein>
    <submittedName>
        <fullName evidence="7">FAD-dependent oxidoreductase</fullName>
    </submittedName>
</protein>
<dbReference type="PANTHER" id="PTHR13847">
    <property type="entry name" value="SARCOSINE DEHYDROGENASE-RELATED"/>
    <property type="match status" value="1"/>
</dbReference>
<dbReference type="PRINTS" id="PR00162">
    <property type="entry name" value="RIESKE"/>
</dbReference>
<evidence type="ECO:0000256" key="5">
    <source>
        <dbReference type="ARBA" id="ARBA00023157"/>
    </source>
</evidence>
<dbReference type="Gene3D" id="2.102.10.10">
    <property type="entry name" value="Rieske [2Fe-2S] iron-sulphur domain"/>
    <property type="match status" value="1"/>
</dbReference>
<dbReference type="InterPro" id="IPR017941">
    <property type="entry name" value="Rieske_2Fe-2S"/>
</dbReference>
<dbReference type="InterPro" id="IPR036922">
    <property type="entry name" value="Rieske_2Fe-2S_sf"/>
</dbReference>
<dbReference type="RefSeq" id="WP_369328203.1">
    <property type="nucleotide sequence ID" value="NZ_JAULBC010000001.1"/>
</dbReference>
<keyword evidence="5" id="KW-1015">Disulfide bond</keyword>
<evidence type="ECO:0000256" key="4">
    <source>
        <dbReference type="ARBA" id="ARBA00023014"/>
    </source>
</evidence>
<keyword evidence="3" id="KW-0408">Iron</keyword>
<keyword evidence="1" id="KW-0001">2Fe-2S</keyword>
<proteinExistence type="predicted"/>
<feature type="domain" description="Rieske" evidence="6">
    <location>
        <begin position="420"/>
        <end position="513"/>
    </location>
</feature>
<organism evidence="7 8">
    <name type="scientific">Danxiaibacter flavus</name>
    <dbReference type="NCBI Taxonomy" id="3049108"/>
    <lineage>
        <taxon>Bacteria</taxon>
        <taxon>Pseudomonadati</taxon>
        <taxon>Bacteroidota</taxon>
        <taxon>Chitinophagia</taxon>
        <taxon>Chitinophagales</taxon>
        <taxon>Chitinophagaceae</taxon>
        <taxon>Danxiaibacter</taxon>
    </lineage>
</organism>
<dbReference type="CDD" id="cd03477">
    <property type="entry name" value="Rieske_YhfW_C"/>
    <property type="match status" value="1"/>
</dbReference>
<dbReference type="InterPro" id="IPR005805">
    <property type="entry name" value="Rieske_Fe-S_prot_C"/>
</dbReference>
<gene>
    <name evidence="7" type="ORF">QTN47_04830</name>
</gene>